<accession>A0A316EEG3</accession>
<name>A0A316EEG3_9BACT</name>
<evidence type="ECO:0000313" key="2">
    <source>
        <dbReference type="Proteomes" id="UP000245489"/>
    </source>
</evidence>
<evidence type="ECO:0000313" key="1">
    <source>
        <dbReference type="EMBL" id="PWK28460.1"/>
    </source>
</evidence>
<dbReference type="AlphaFoldDB" id="A0A316EEG3"/>
<reference evidence="1 2" key="1">
    <citation type="submission" date="2018-05" db="EMBL/GenBank/DDBJ databases">
        <title>Genomic Encyclopedia of Archaeal and Bacterial Type Strains, Phase II (KMG-II): from individual species to whole genera.</title>
        <authorList>
            <person name="Goeker M."/>
        </authorList>
    </citation>
    <scope>NUCLEOTIDE SEQUENCE [LARGE SCALE GENOMIC DNA]</scope>
    <source>
        <strain evidence="1 2">DSM 22214</strain>
    </source>
</reference>
<gene>
    <name evidence="1" type="ORF">LV89_00664</name>
</gene>
<dbReference type="Proteomes" id="UP000245489">
    <property type="component" value="Unassembled WGS sequence"/>
</dbReference>
<sequence>MFLISLILKSSRYLSFLWMKKHFKSYQIAYRIMMLGRKADRKKISKYMKSPLYISFSILIYLLLAAELYGFYRANKTLHDKNIYHYKLSIDKDLVENLDSLVYVGDNSAHYFLFDTIRKEATIIPKDQVKFVRIVKNKKGRLL</sequence>
<dbReference type="EMBL" id="QGGO01000003">
    <property type="protein sequence ID" value="PWK28460.1"/>
    <property type="molecule type" value="Genomic_DNA"/>
</dbReference>
<comment type="caution">
    <text evidence="1">The sequence shown here is derived from an EMBL/GenBank/DDBJ whole genome shotgun (WGS) entry which is preliminary data.</text>
</comment>
<organism evidence="1 2">
    <name type="scientific">Arcicella aurantiaca</name>
    <dbReference type="NCBI Taxonomy" id="591202"/>
    <lineage>
        <taxon>Bacteria</taxon>
        <taxon>Pseudomonadati</taxon>
        <taxon>Bacteroidota</taxon>
        <taxon>Cytophagia</taxon>
        <taxon>Cytophagales</taxon>
        <taxon>Flectobacillaceae</taxon>
        <taxon>Arcicella</taxon>
    </lineage>
</organism>
<keyword evidence="2" id="KW-1185">Reference proteome</keyword>
<protein>
    <submittedName>
        <fullName evidence="1">Uncharacterized protein</fullName>
    </submittedName>
</protein>
<proteinExistence type="predicted"/>